<accession>A0AAN9BGA6</accession>
<evidence type="ECO:0000259" key="1">
    <source>
        <dbReference type="Pfam" id="PF01425"/>
    </source>
</evidence>
<organism evidence="2 3">
    <name type="scientific">Littorina saxatilis</name>
    <dbReference type="NCBI Taxonomy" id="31220"/>
    <lineage>
        <taxon>Eukaryota</taxon>
        <taxon>Metazoa</taxon>
        <taxon>Spiralia</taxon>
        <taxon>Lophotrochozoa</taxon>
        <taxon>Mollusca</taxon>
        <taxon>Gastropoda</taxon>
        <taxon>Caenogastropoda</taxon>
        <taxon>Littorinimorpha</taxon>
        <taxon>Littorinoidea</taxon>
        <taxon>Littorinidae</taxon>
        <taxon>Littorina</taxon>
    </lineage>
</organism>
<keyword evidence="3" id="KW-1185">Reference proteome</keyword>
<dbReference type="InterPro" id="IPR036928">
    <property type="entry name" value="AS_sf"/>
</dbReference>
<dbReference type="PANTHER" id="PTHR11895:SF170">
    <property type="entry name" value="AMIDASE"/>
    <property type="match status" value="1"/>
</dbReference>
<sequence>MQHVDRLYGGKFHAKGHNLLLELNKRYDAALEEFDVLVMPTATHVASTIPPKDCSFKDIMKSAQSMNFNTKPFNSTGHPALTINAGFSAPEERGKRGLPIGMMIVGRQFDEVTVLQVARAFEKLSN</sequence>
<feature type="domain" description="Amidase" evidence="1">
    <location>
        <begin position="18"/>
        <end position="115"/>
    </location>
</feature>
<dbReference type="InterPro" id="IPR000120">
    <property type="entry name" value="Amidase"/>
</dbReference>
<dbReference type="Proteomes" id="UP001374579">
    <property type="component" value="Unassembled WGS sequence"/>
</dbReference>
<dbReference type="AlphaFoldDB" id="A0AAN9BGA6"/>
<dbReference type="InterPro" id="IPR023631">
    <property type="entry name" value="Amidase_dom"/>
</dbReference>
<proteinExistence type="predicted"/>
<protein>
    <recommendedName>
        <fullName evidence="1">Amidase domain-containing protein</fullName>
    </recommendedName>
</protein>
<dbReference type="EMBL" id="JBAMIC010000008">
    <property type="protein sequence ID" value="KAK7104601.1"/>
    <property type="molecule type" value="Genomic_DNA"/>
</dbReference>
<gene>
    <name evidence="2" type="ORF">V1264_019294</name>
</gene>
<evidence type="ECO:0000313" key="2">
    <source>
        <dbReference type="EMBL" id="KAK7104601.1"/>
    </source>
</evidence>
<name>A0AAN9BGA6_9CAEN</name>
<dbReference type="SUPFAM" id="SSF75304">
    <property type="entry name" value="Amidase signature (AS) enzymes"/>
    <property type="match status" value="1"/>
</dbReference>
<dbReference type="Gene3D" id="3.90.1300.10">
    <property type="entry name" value="Amidase signature (AS) domain"/>
    <property type="match status" value="1"/>
</dbReference>
<comment type="caution">
    <text evidence="2">The sequence shown here is derived from an EMBL/GenBank/DDBJ whole genome shotgun (WGS) entry which is preliminary data.</text>
</comment>
<evidence type="ECO:0000313" key="3">
    <source>
        <dbReference type="Proteomes" id="UP001374579"/>
    </source>
</evidence>
<dbReference type="GO" id="GO:0003824">
    <property type="term" value="F:catalytic activity"/>
    <property type="evidence" value="ECO:0007669"/>
    <property type="project" value="InterPro"/>
</dbReference>
<dbReference type="PANTHER" id="PTHR11895">
    <property type="entry name" value="TRANSAMIDASE"/>
    <property type="match status" value="1"/>
</dbReference>
<reference evidence="2 3" key="1">
    <citation type="submission" date="2024-02" db="EMBL/GenBank/DDBJ databases">
        <title>Chromosome-scale genome assembly of the rough periwinkle Littorina saxatilis.</title>
        <authorList>
            <person name="De Jode A."/>
            <person name="Faria R."/>
            <person name="Formenti G."/>
            <person name="Sims Y."/>
            <person name="Smith T.P."/>
            <person name="Tracey A."/>
            <person name="Wood J.M.D."/>
            <person name="Zagrodzka Z.B."/>
            <person name="Johannesson K."/>
            <person name="Butlin R.K."/>
            <person name="Leder E.H."/>
        </authorList>
    </citation>
    <scope>NUCLEOTIDE SEQUENCE [LARGE SCALE GENOMIC DNA]</scope>
    <source>
        <strain evidence="2">Snail1</strain>
        <tissue evidence="2">Muscle</tissue>
    </source>
</reference>
<dbReference type="Pfam" id="PF01425">
    <property type="entry name" value="Amidase"/>
    <property type="match status" value="1"/>
</dbReference>